<organism evidence="2 3">
    <name type="scientific">Gimesia chilikensis</name>
    <dbReference type="NCBI Taxonomy" id="2605989"/>
    <lineage>
        <taxon>Bacteria</taxon>
        <taxon>Pseudomonadati</taxon>
        <taxon>Planctomycetota</taxon>
        <taxon>Planctomycetia</taxon>
        <taxon>Planctomycetales</taxon>
        <taxon>Planctomycetaceae</taxon>
        <taxon>Gimesia</taxon>
    </lineage>
</organism>
<sequence length="218" mass="24427">MNGIPEEFRIAGDTKDVPSDVDASAGPDIPLRKRYVILLFLLAVLFVGVPVGLLAALFLLPPAKYSQAPRYYEVTDPGSDFKHYTGFDWPGLARVVSAGEVRLEFLGDGEYYLVFDTDAETILHWLKQPAPWGETDWQQGPVPAEIPRFFNFGVSGISASVLGTEAVGPIEESQIERLLDSPEVRYTARQRAKNSWNNGEILLLDPVQNRVWYSRWDL</sequence>
<dbReference type="Proteomes" id="UP000320421">
    <property type="component" value="Chromosome"/>
</dbReference>
<evidence type="ECO:0000313" key="3">
    <source>
        <dbReference type="Proteomes" id="UP000320421"/>
    </source>
</evidence>
<dbReference type="OrthoDB" id="286785at2"/>
<proteinExistence type="predicted"/>
<accession>A0A517PUT5</accession>
<keyword evidence="1" id="KW-0812">Transmembrane</keyword>
<gene>
    <name evidence="2" type="ORF">HG66A1_49340</name>
</gene>
<evidence type="ECO:0000313" key="2">
    <source>
        <dbReference type="EMBL" id="QDT23120.1"/>
    </source>
</evidence>
<reference evidence="2 3" key="1">
    <citation type="submission" date="2019-02" db="EMBL/GenBank/DDBJ databases">
        <title>Deep-cultivation of Planctomycetes and their phenomic and genomic characterization uncovers novel biology.</title>
        <authorList>
            <person name="Wiegand S."/>
            <person name="Jogler M."/>
            <person name="Boedeker C."/>
            <person name="Pinto D."/>
            <person name="Vollmers J."/>
            <person name="Rivas-Marin E."/>
            <person name="Kohn T."/>
            <person name="Peeters S.H."/>
            <person name="Heuer A."/>
            <person name="Rast P."/>
            <person name="Oberbeckmann S."/>
            <person name="Bunk B."/>
            <person name="Jeske O."/>
            <person name="Meyerdierks A."/>
            <person name="Storesund J.E."/>
            <person name="Kallscheuer N."/>
            <person name="Luecker S."/>
            <person name="Lage O.M."/>
            <person name="Pohl T."/>
            <person name="Merkel B.J."/>
            <person name="Hornburger P."/>
            <person name="Mueller R.-W."/>
            <person name="Bruemmer F."/>
            <person name="Labrenz M."/>
            <person name="Spormann A.M."/>
            <person name="Op den Camp H."/>
            <person name="Overmann J."/>
            <person name="Amann R."/>
            <person name="Jetten M.S.M."/>
            <person name="Mascher T."/>
            <person name="Medema M.H."/>
            <person name="Devos D.P."/>
            <person name="Kaster A.-K."/>
            <person name="Ovreas L."/>
            <person name="Rohde M."/>
            <person name="Galperin M.Y."/>
            <person name="Jogler C."/>
        </authorList>
    </citation>
    <scope>NUCLEOTIDE SEQUENCE [LARGE SCALE GENOMIC DNA]</scope>
    <source>
        <strain evidence="2 3">HG66A1</strain>
    </source>
</reference>
<keyword evidence="3" id="KW-1185">Reference proteome</keyword>
<evidence type="ECO:0000256" key="1">
    <source>
        <dbReference type="SAM" id="Phobius"/>
    </source>
</evidence>
<protein>
    <submittedName>
        <fullName evidence="2">Uncharacterized protein</fullName>
    </submittedName>
</protein>
<keyword evidence="1" id="KW-1133">Transmembrane helix</keyword>
<dbReference type="EMBL" id="CP036266">
    <property type="protein sequence ID" value="QDT23120.1"/>
    <property type="molecule type" value="Genomic_DNA"/>
</dbReference>
<dbReference type="AlphaFoldDB" id="A0A517PUT5"/>
<keyword evidence="1" id="KW-0472">Membrane</keyword>
<feature type="transmembrane region" description="Helical" evidence="1">
    <location>
        <begin position="35"/>
        <end position="60"/>
    </location>
</feature>
<name>A0A517PUT5_9PLAN</name>
<dbReference type="RefSeq" id="WP_145190059.1">
    <property type="nucleotide sequence ID" value="NZ_CP036266.1"/>
</dbReference>